<evidence type="ECO:0000313" key="1">
    <source>
        <dbReference type="EMBL" id="SHM97452.1"/>
    </source>
</evidence>
<accession>A0A1M7N290</accession>
<dbReference type="Pfam" id="PF15594">
    <property type="entry name" value="Imm50"/>
    <property type="match status" value="1"/>
</dbReference>
<dbReference type="STRING" id="310782.SAMN05216499_11796"/>
<organism evidence="1 2">
    <name type="scientific">Actinacidiphila paucisporea</name>
    <dbReference type="NCBI Taxonomy" id="310782"/>
    <lineage>
        <taxon>Bacteria</taxon>
        <taxon>Bacillati</taxon>
        <taxon>Actinomycetota</taxon>
        <taxon>Actinomycetes</taxon>
        <taxon>Kitasatosporales</taxon>
        <taxon>Streptomycetaceae</taxon>
        <taxon>Actinacidiphila</taxon>
    </lineage>
</organism>
<dbReference type="Proteomes" id="UP000184111">
    <property type="component" value="Unassembled WGS sequence"/>
</dbReference>
<dbReference type="EMBL" id="FRBI01000017">
    <property type="protein sequence ID" value="SHM97452.1"/>
    <property type="molecule type" value="Genomic_DNA"/>
</dbReference>
<name>A0A1M7N290_9ACTN</name>
<gene>
    <name evidence="1" type="ORF">SAMN05216499_11796</name>
</gene>
<protein>
    <submittedName>
        <fullName evidence="1">Immunity protein 50</fullName>
    </submittedName>
</protein>
<reference evidence="1 2" key="1">
    <citation type="submission" date="2016-11" db="EMBL/GenBank/DDBJ databases">
        <authorList>
            <person name="Jaros S."/>
            <person name="Januszkiewicz K."/>
            <person name="Wedrychowicz H."/>
        </authorList>
    </citation>
    <scope>NUCLEOTIDE SEQUENCE [LARGE SCALE GENOMIC DNA]</scope>
    <source>
        <strain evidence="1 2">CGMCC 4.2025</strain>
    </source>
</reference>
<dbReference type="RefSeq" id="WP_073500990.1">
    <property type="nucleotide sequence ID" value="NZ_FRBI01000017.1"/>
</dbReference>
<dbReference type="OrthoDB" id="4229595at2"/>
<sequence>MDGSDWLRLMDSSEALARLYTRPPDLASFDLFSVHIDERDTSLTLGFALDSLPERPPREWTEKGLNAFEFFLTFEGISHLRIDGWYGSRADSVTLTTGAPGEIRTEIRGDGFSASWDARRARVLRIRAYLAARHE</sequence>
<dbReference type="InterPro" id="IPR028957">
    <property type="entry name" value="Imm50"/>
</dbReference>
<dbReference type="AlphaFoldDB" id="A0A1M7N290"/>
<keyword evidence="2" id="KW-1185">Reference proteome</keyword>
<evidence type="ECO:0000313" key="2">
    <source>
        <dbReference type="Proteomes" id="UP000184111"/>
    </source>
</evidence>
<proteinExistence type="predicted"/>